<feature type="region of interest" description="Disordered" evidence="1">
    <location>
        <begin position="83"/>
        <end position="146"/>
    </location>
</feature>
<dbReference type="RefSeq" id="WP_208245542.1">
    <property type="nucleotide sequence ID" value="NZ_JAGEPF010000019.1"/>
</dbReference>
<dbReference type="EMBL" id="JAGEPF010000019">
    <property type="protein sequence ID" value="MBO2461870.1"/>
    <property type="molecule type" value="Genomic_DNA"/>
</dbReference>
<proteinExistence type="predicted"/>
<protein>
    <submittedName>
        <fullName evidence="2">Uncharacterized protein</fullName>
    </submittedName>
</protein>
<evidence type="ECO:0000256" key="1">
    <source>
        <dbReference type="SAM" id="MobiDB-lite"/>
    </source>
</evidence>
<organism evidence="2 3">
    <name type="scientific">Actinomadura violacea</name>
    <dbReference type="NCBI Taxonomy" id="2819934"/>
    <lineage>
        <taxon>Bacteria</taxon>
        <taxon>Bacillati</taxon>
        <taxon>Actinomycetota</taxon>
        <taxon>Actinomycetes</taxon>
        <taxon>Streptosporangiales</taxon>
        <taxon>Thermomonosporaceae</taxon>
        <taxon>Actinomadura</taxon>
    </lineage>
</organism>
<dbReference type="Proteomes" id="UP000680206">
    <property type="component" value="Unassembled WGS sequence"/>
</dbReference>
<accession>A0ABS3RYN3</accession>
<evidence type="ECO:0000313" key="3">
    <source>
        <dbReference type="Proteomes" id="UP000680206"/>
    </source>
</evidence>
<feature type="compositionally biased region" description="Low complexity" evidence="1">
    <location>
        <begin position="299"/>
        <end position="323"/>
    </location>
</feature>
<sequence length="323" mass="33293">MTAQMRTGPAAGDPAFRGIDPPALAQVIKQLRDAQAAISGWLNGHRPPAGVSQAGYRQADQVAHWVSGQLGMLERRYNFAITHPDPGGGVDTPPVPRPAPAPKRTGGPPGGTPRPVRPPSRTSPVHKVAPTPHGAGDLGGYPDRPAAQKAARADALAVAAAVRGGKAVPDAVWRRLKADAGDPDYTETLYARLGPAGAAGLVGAAHGDAARLKAIRESLGTSSHHMTMDVKWLRTFLAEAGRAGVRPSAVLVVTEADLSARTREAVARLHLDGTMHAEAAPPDGHGTPHRPGAPQHPASTPTSTPSTPKSTPSIPKSTPSNVA</sequence>
<evidence type="ECO:0000313" key="2">
    <source>
        <dbReference type="EMBL" id="MBO2461870.1"/>
    </source>
</evidence>
<name>A0ABS3RYN3_9ACTN</name>
<keyword evidence="3" id="KW-1185">Reference proteome</keyword>
<gene>
    <name evidence="2" type="ORF">J4709_30285</name>
</gene>
<feature type="region of interest" description="Disordered" evidence="1">
    <location>
        <begin position="276"/>
        <end position="323"/>
    </location>
</feature>
<comment type="caution">
    <text evidence="2">The sequence shown here is derived from an EMBL/GenBank/DDBJ whole genome shotgun (WGS) entry which is preliminary data.</text>
</comment>
<reference evidence="2 3" key="1">
    <citation type="submission" date="2021-03" db="EMBL/GenBank/DDBJ databases">
        <title>Actinomadura violae sp. nov., isolated from lichen in Thailand.</title>
        <authorList>
            <person name="Kanchanasin P."/>
            <person name="Saeng-In P."/>
            <person name="Phongsopitanun W."/>
            <person name="Yuki M."/>
            <person name="Kudo T."/>
            <person name="Ohkuma M."/>
            <person name="Tanasupawat S."/>
        </authorList>
    </citation>
    <scope>NUCLEOTIDE SEQUENCE [LARGE SCALE GENOMIC DNA]</scope>
    <source>
        <strain evidence="2 3">LCR2-06</strain>
    </source>
</reference>